<proteinExistence type="predicted"/>
<reference evidence="1" key="1">
    <citation type="journal article" date="2017" name="Parasit. Vectors">
        <title>Sialotranscriptomics of Rhipicephalus zambeziensis reveals intricate expression profiles of secretory proteins and suggests tight temporal transcriptional regulation during blood-feeding.</title>
        <authorList>
            <person name="de Castro M.H."/>
            <person name="de Klerk D."/>
            <person name="Pienaar R."/>
            <person name="Rees D.J.G."/>
            <person name="Mans B.J."/>
        </authorList>
    </citation>
    <scope>NUCLEOTIDE SEQUENCE</scope>
    <source>
        <tissue evidence="1">Salivary glands</tissue>
    </source>
</reference>
<evidence type="ECO:0000313" key="1">
    <source>
        <dbReference type="EMBL" id="MAA11369.1"/>
    </source>
</evidence>
<dbReference type="EMBL" id="GFPF01000223">
    <property type="protein sequence ID" value="MAA11369.1"/>
    <property type="molecule type" value="Transcribed_RNA"/>
</dbReference>
<protein>
    <submittedName>
        <fullName evidence="1">8.9 kDa family member</fullName>
    </submittedName>
</protein>
<sequence>MILKERQWRLLGLTFITAQCVIYIAHCQYAKVPCNVTDGYCYKNATERIKNGYDYLYPPPNCSKWVCNVSQEAFLLYGCESAAEDPYQWLPMLQTDCFYPKCCKENCTQRPSG</sequence>
<accession>A0A224Y782</accession>
<organism evidence="1">
    <name type="scientific">Rhipicephalus zambeziensis</name>
    <dbReference type="NCBI Taxonomy" id="60191"/>
    <lineage>
        <taxon>Eukaryota</taxon>
        <taxon>Metazoa</taxon>
        <taxon>Ecdysozoa</taxon>
        <taxon>Arthropoda</taxon>
        <taxon>Chelicerata</taxon>
        <taxon>Arachnida</taxon>
        <taxon>Acari</taxon>
        <taxon>Parasitiformes</taxon>
        <taxon>Ixodida</taxon>
        <taxon>Ixodoidea</taxon>
        <taxon>Ixodidae</taxon>
        <taxon>Rhipicephalinae</taxon>
        <taxon>Rhipicephalus</taxon>
        <taxon>Rhipicephalus</taxon>
    </lineage>
</organism>
<dbReference type="AlphaFoldDB" id="A0A224Y782"/>
<name>A0A224Y782_9ACAR</name>